<dbReference type="InterPro" id="IPR041685">
    <property type="entry name" value="AAA_GajA/Old/RecF-like"/>
</dbReference>
<dbReference type="OrthoDB" id="9792800at2"/>
<sequence>MKILSFTINNYRAIEEIKLKLNFQINPIIGINEAGKTSVLKAILAFDRTRDKFNRGEHLEFKNKYIIGSKECTISADLILDRGELESLISKLKITTDSKEYSILSKHDEHTIFTLRRNLSQDNYPYSILLDGVSEAVKEHIIKFLISNLPYIQYFDDFADRVPEEIEFPTDYIYKRNLGKGKDRDWKEIIEEIFKRADTEGIGEVDDENHLISYLKVQNVDTKGDILSDVEATLNREIINEWKRIKKSGKSFADDSDKLELVITNEGNVFRFKVKDKSHNDRTRTFDISERSKGFQWFFNYMIKLKFNPNYKGKLENSIFLLDEPGSYLHSSAQTELLNELHSVSKKNTIIYCTHSQFLLNPEVIKLGSVKIAEKKGSQITLQNFGNFKSSNDKGALSPIYQALHLNFANDFLGKIVITEGITDYYMLSILQRYTSNIDDQIKIIPSSGASQSSTLLSIAIPFSDNFVLLLDNDQAGKSAQKKYLREFGDFLKDKIHLYNSTKPKFVLEDYLCEEDTIRLQELTNSNDVKRCLGFLFYDYKDKQEDFVNKLSRSTLKNLEDVFQRIKLL</sequence>
<name>I0WCD7_9FLAO</name>
<dbReference type="Pfam" id="PF13175">
    <property type="entry name" value="AAA_15"/>
    <property type="match status" value="1"/>
</dbReference>
<dbReference type="EMBL" id="AJJU01000013">
    <property type="protein sequence ID" value="EID74053.1"/>
    <property type="molecule type" value="Genomic_DNA"/>
</dbReference>
<dbReference type="Proteomes" id="UP000005938">
    <property type="component" value="Unassembled WGS sequence"/>
</dbReference>
<gene>
    <name evidence="2" type="ORF">W5A_09495</name>
</gene>
<dbReference type="AlphaFoldDB" id="I0WCD7"/>
<evidence type="ECO:0000259" key="1">
    <source>
        <dbReference type="Pfam" id="PF13175"/>
    </source>
</evidence>
<dbReference type="InterPro" id="IPR034154">
    <property type="entry name" value="TOPRIM_DnaG/twinkle"/>
</dbReference>
<accession>I0WCD7</accession>
<keyword evidence="3" id="KW-1185">Reference proteome</keyword>
<evidence type="ECO:0000313" key="3">
    <source>
        <dbReference type="Proteomes" id="UP000005938"/>
    </source>
</evidence>
<dbReference type="RefSeq" id="WP_008239892.1">
    <property type="nucleotide sequence ID" value="NZ_AJJU01000013.1"/>
</dbReference>
<dbReference type="CDD" id="cd01029">
    <property type="entry name" value="TOPRIM_primases"/>
    <property type="match status" value="1"/>
</dbReference>
<evidence type="ECO:0000313" key="2">
    <source>
        <dbReference type="EMBL" id="EID74053.1"/>
    </source>
</evidence>
<dbReference type="Gene3D" id="3.40.50.300">
    <property type="entry name" value="P-loop containing nucleotide triphosphate hydrolases"/>
    <property type="match status" value="1"/>
</dbReference>
<feature type="domain" description="Endonuclease GajA/Old nuclease/RecF-like AAA" evidence="1">
    <location>
        <begin position="1"/>
        <end position="359"/>
    </location>
</feature>
<reference evidence="2 3" key="1">
    <citation type="journal article" date="2012" name="J. Bacteriol.">
        <title>Genome Sequence of the Halotolerant Bacterium Imtechella halotolerans K1T.</title>
        <authorList>
            <person name="Kumar S."/>
            <person name="Vikram S."/>
            <person name="Subramanian S."/>
            <person name="Raghava G.P."/>
            <person name="Pinnaka A.K."/>
        </authorList>
    </citation>
    <scope>NUCLEOTIDE SEQUENCE [LARGE SCALE GENOMIC DNA]</scope>
    <source>
        <strain evidence="2 3">K1</strain>
    </source>
</reference>
<dbReference type="PANTHER" id="PTHR43581:SF4">
    <property type="entry name" value="ATP_GTP PHOSPHATASE"/>
    <property type="match status" value="1"/>
</dbReference>
<organism evidence="2 3">
    <name type="scientific">Imtechella halotolerans K1</name>
    <dbReference type="NCBI Taxonomy" id="946077"/>
    <lineage>
        <taxon>Bacteria</taxon>
        <taxon>Pseudomonadati</taxon>
        <taxon>Bacteroidota</taxon>
        <taxon>Flavobacteriia</taxon>
        <taxon>Flavobacteriales</taxon>
        <taxon>Flavobacteriaceae</taxon>
        <taxon>Imtechella</taxon>
    </lineage>
</organism>
<comment type="caution">
    <text evidence="2">The sequence shown here is derived from an EMBL/GenBank/DDBJ whole genome shotgun (WGS) entry which is preliminary data.</text>
</comment>
<dbReference type="InterPro" id="IPR051396">
    <property type="entry name" value="Bact_Antivir_Def_Nuclease"/>
</dbReference>
<dbReference type="InterPro" id="IPR027417">
    <property type="entry name" value="P-loop_NTPase"/>
</dbReference>
<dbReference type="PANTHER" id="PTHR43581">
    <property type="entry name" value="ATP/GTP PHOSPHATASE"/>
    <property type="match status" value="1"/>
</dbReference>
<dbReference type="SUPFAM" id="SSF52540">
    <property type="entry name" value="P-loop containing nucleoside triphosphate hydrolases"/>
    <property type="match status" value="1"/>
</dbReference>
<dbReference type="STRING" id="946077.W5A_09495"/>
<dbReference type="eggNOG" id="COG3593">
    <property type="taxonomic scope" value="Bacteria"/>
</dbReference>
<dbReference type="Gene3D" id="3.40.1360.10">
    <property type="match status" value="1"/>
</dbReference>
<proteinExistence type="predicted"/>
<protein>
    <recommendedName>
        <fullName evidence="1">Endonuclease GajA/Old nuclease/RecF-like AAA domain-containing protein</fullName>
    </recommendedName>
</protein>
<dbReference type="CDD" id="cd00267">
    <property type="entry name" value="ABC_ATPase"/>
    <property type="match status" value="1"/>
</dbReference>